<gene>
    <name evidence="2" type="ORF">EAV92_01245</name>
</gene>
<keyword evidence="1" id="KW-0472">Membrane</keyword>
<keyword evidence="1" id="KW-1133">Transmembrane helix</keyword>
<dbReference type="KEGG" id="coh:EAV92_01245"/>
<evidence type="ECO:0000256" key="1">
    <source>
        <dbReference type="SAM" id="Phobius"/>
    </source>
</evidence>
<protein>
    <submittedName>
        <fullName evidence="2">Uncharacterized protein</fullName>
    </submittedName>
</protein>
<sequence length="79" mass="8878">MLAGILLLAAFLNGYNIRQETYANTYYTVSVASMLVFTLLLGAWFLLKGIRTRQARPVFCGFRGGRRSGRIRSEVTSGW</sequence>
<name>A0A3G3JT14_9BACL</name>
<organism evidence="2 3">
    <name type="scientific">Cohnella candidum</name>
    <dbReference type="NCBI Taxonomy" id="2674991"/>
    <lineage>
        <taxon>Bacteria</taxon>
        <taxon>Bacillati</taxon>
        <taxon>Bacillota</taxon>
        <taxon>Bacilli</taxon>
        <taxon>Bacillales</taxon>
        <taxon>Paenibacillaceae</taxon>
        <taxon>Cohnella</taxon>
    </lineage>
</organism>
<reference evidence="2 3" key="1">
    <citation type="submission" date="2018-10" db="EMBL/GenBank/DDBJ databases">
        <title>Genome Sequence of Cohnella sp.</title>
        <authorList>
            <person name="Srinivasan S."/>
            <person name="Kim M.K."/>
        </authorList>
    </citation>
    <scope>NUCLEOTIDE SEQUENCE [LARGE SCALE GENOMIC DNA]</scope>
    <source>
        <strain evidence="2 3">18JY8-7</strain>
    </source>
</reference>
<keyword evidence="1" id="KW-0812">Transmembrane</keyword>
<feature type="transmembrane region" description="Helical" evidence="1">
    <location>
        <begin position="26"/>
        <end position="47"/>
    </location>
</feature>
<accession>A0A3G3JT14</accession>
<dbReference type="EMBL" id="CP033433">
    <property type="protein sequence ID" value="AYQ71334.1"/>
    <property type="molecule type" value="Genomic_DNA"/>
</dbReference>
<dbReference type="AlphaFoldDB" id="A0A3G3JT14"/>
<keyword evidence="3" id="KW-1185">Reference proteome</keyword>
<evidence type="ECO:0000313" key="2">
    <source>
        <dbReference type="EMBL" id="AYQ71334.1"/>
    </source>
</evidence>
<proteinExistence type="predicted"/>
<dbReference type="Proteomes" id="UP000269097">
    <property type="component" value="Chromosome"/>
</dbReference>
<evidence type="ECO:0000313" key="3">
    <source>
        <dbReference type="Proteomes" id="UP000269097"/>
    </source>
</evidence>